<dbReference type="SUPFAM" id="SSF52980">
    <property type="entry name" value="Restriction endonuclease-like"/>
    <property type="match status" value="1"/>
</dbReference>
<organism evidence="7 8">
    <name type="scientific">Comamonas kerstersii</name>
    <dbReference type="NCBI Taxonomy" id="225992"/>
    <lineage>
        <taxon>Bacteria</taxon>
        <taxon>Pseudomonadati</taxon>
        <taxon>Pseudomonadota</taxon>
        <taxon>Betaproteobacteria</taxon>
        <taxon>Burkholderiales</taxon>
        <taxon>Comamonadaceae</taxon>
        <taxon>Comamonas</taxon>
    </lineage>
</organism>
<dbReference type="NCBIfam" id="TIGR00632">
    <property type="entry name" value="vsr"/>
    <property type="match status" value="1"/>
</dbReference>
<dbReference type="EC" id="3.1.-.-" evidence="6"/>
<evidence type="ECO:0000256" key="1">
    <source>
        <dbReference type="ARBA" id="ARBA00022722"/>
    </source>
</evidence>
<proteinExistence type="inferred from homology"/>
<dbReference type="InterPro" id="IPR004603">
    <property type="entry name" value="DNA_mismatch_endonuc_vsr"/>
</dbReference>
<evidence type="ECO:0000313" key="8">
    <source>
        <dbReference type="Proteomes" id="UP000053300"/>
    </source>
</evidence>
<comment type="caution">
    <text evidence="7">The sequence shown here is derived from an EMBL/GenBank/DDBJ whole genome shotgun (WGS) entry which is preliminary data.</text>
</comment>
<evidence type="ECO:0000256" key="2">
    <source>
        <dbReference type="ARBA" id="ARBA00022759"/>
    </source>
</evidence>
<keyword evidence="2 6" id="KW-0255">Endonuclease</keyword>
<dbReference type="AlphaFoldDB" id="A0A0W7YTL6"/>
<name>A0A0W7YTL6_9BURK</name>
<evidence type="ECO:0000256" key="6">
    <source>
        <dbReference type="PIRNR" id="PIRNR018267"/>
    </source>
</evidence>
<sequence length="156" mass="17908">MTDIVSPEKRSRMMSGIRGRNTGPELRVRRLLHRKGFRFRLHRRDLPGAPDIVLPKYRVAIFVHGCFWHLHSGCRLAKLPASSTDFWLSKLLGNRARDAAAIDSLLKEGWRALVVWECWLRKTREDDKAAEVLAAWIRDDQSFGELSGELIAGFEV</sequence>
<keyword evidence="8" id="KW-1185">Reference proteome</keyword>
<dbReference type="RefSeq" id="WP_058880512.1">
    <property type="nucleotide sequence ID" value="NZ_LPXH01000040.1"/>
</dbReference>
<keyword evidence="5 6" id="KW-0234">DNA repair</keyword>
<comment type="similarity">
    <text evidence="6">Belongs to the vsr family.</text>
</comment>
<evidence type="ECO:0000256" key="5">
    <source>
        <dbReference type="ARBA" id="ARBA00023204"/>
    </source>
</evidence>
<dbReference type="PIRSF" id="PIRSF018267">
    <property type="entry name" value="VSR_endonuc"/>
    <property type="match status" value="1"/>
</dbReference>
<dbReference type="Gene3D" id="3.40.960.10">
    <property type="entry name" value="VSR Endonuclease"/>
    <property type="match status" value="1"/>
</dbReference>
<gene>
    <name evidence="7" type="ORF">AS359_11620</name>
</gene>
<dbReference type="EMBL" id="LPXH01000040">
    <property type="protein sequence ID" value="KUF38370.1"/>
    <property type="molecule type" value="Genomic_DNA"/>
</dbReference>
<accession>A0A0W7YTL6</accession>
<dbReference type="Pfam" id="PF03852">
    <property type="entry name" value="Vsr"/>
    <property type="match status" value="1"/>
</dbReference>
<dbReference type="GO" id="GO:0016787">
    <property type="term" value="F:hydrolase activity"/>
    <property type="evidence" value="ECO:0007669"/>
    <property type="project" value="UniProtKB-KW"/>
</dbReference>
<evidence type="ECO:0000256" key="3">
    <source>
        <dbReference type="ARBA" id="ARBA00022763"/>
    </source>
</evidence>
<reference evidence="7 8" key="1">
    <citation type="submission" date="2015-12" db="EMBL/GenBank/DDBJ databases">
        <title>Complete genome sequence of a multi-drug resistant strain Acidovorax sp. 12322-1.</title>
        <authorList>
            <person name="Ming D."/>
            <person name="Wang M."/>
            <person name="Hu S."/>
            <person name="Zhou Y."/>
            <person name="Jiang T."/>
        </authorList>
    </citation>
    <scope>NUCLEOTIDE SEQUENCE [LARGE SCALE GENOMIC DNA]</scope>
    <source>
        <strain evidence="7 8">12322-1</strain>
    </source>
</reference>
<dbReference type="CDD" id="cd00221">
    <property type="entry name" value="Vsr"/>
    <property type="match status" value="1"/>
</dbReference>
<keyword evidence="4 6" id="KW-0378">Hydrolase</keyword>
<keyword evidence="1 6" id="KW-0540">Nuclease</keyword>
<comment type="function">
    <text evidence="6">May nick specific sequences that contain T:G mispairs resulting from m5C-deamination.</text>
</comment>
<dbReference type="InterPro" id="IPR011335">
    <property type="entry name" value="Restrct_endonuc-II-like"/>
</dbReference>
<evidence type="ECO:0000256" key="4">
    <source>
        <dbReference type="ARBA" id="ARBA00022801"/>
    </source>
</evidence>
<protein>
    <recommendedName>
        <fullName evidence="6">Very short patch repair endonuclease</fullName>
        <ecNumber evidence="6">3.1.-.-</ecNumber>
    </recommendedName>
</protein>
<evidence type="ECO:0000313" key="7">
    <source>
        <dbReference type="EMBL" id="KUF38370.1"/>
    </source>
</evidence>
<dbReference type="Proteomes" id="UP000053300">
    <property type="component" value="Unassembled WGS sequence"/>
</dbReference>
<dbReference type="GO" id="GO:0004519">
    <property type="term" value="F:endonuclease activity"/>
    <property type="evidence" value="ECO:0007669"/>
    <property type="project" value="UniProtKB-KW"/>
</dbReference>
<keyword evidence="3 6" id="KW-0227">DNA damage</keyword>
<dbReference type="GO" id="GO:0006298">
    <property type="term" value="P:mismatch repair"/>
    <property type="evidence" value="ECO:0007669"/>
    <property type="project" value="UniProtKB-UniRule"/>
</dbReference>